<dbReference type="InterPro" id="IPR026341">
    <property type="entry name" value="T9SS_type_B"/>
</dbReference>
<feature type="chain" id="PRO_5032898886" evidence="1">
    <location>
        <begin position="22"/>
        <end position="864"/>
    </location>
</feature>
<organism evidence="3 4">
    <name type="scientific">Mesonia hippocampi</name>
    <dbReference type="NCBI Taxonomy" id="1628250"/>
    <lineage>
        <taxon>Bacteria</taxon>
        <taxon>Pseudomonadati</taxon>
        <taxon>Bacteroidota</taxon>
        <taxon>Flavobacteriia</taxon>
        <taxon>Flavobacteriales</taxon>
        <taxon>Flavobacteriaceae</taxon>
        <taxon>Mesonia</taxon>
    </lineage>
</organism>
<keyword evidence="1" id="KW-0732">Signal</keyword>
<dbReference type="InterPro" id="IPR000601">
    <property type="entry name" value="PKD_dom"/>
</dbReference>
<evidence type="ECO:0000259" key="2">
    <source>
        <dbReference type="PROSITE" id="PS50093"/>
    </source>
</evidence>
<dbReference type="InterPro" id="IPR013783">
    <property type="entry name" value="Ig-like_fold"/>
</dbReference>
<dbReference type="NCBIfam" id="TIGR04131">
    <property type="entry name" value="Bac_Flav_CTERM"/>
    <property type="match status" value="1"/>
</dbReference>
<sequence>MSKLFLFIGLFCLSYCSPVMAQLQASKWYFNNKLGLDFSSGSPQQINESEMQALEGCAVISDADGNVLLYSNGQQIWNKNHQIMSGGANILGHYSATQSVLIVPKPGSSTIYYVFTTDRPSVSNANVYPSQNYNPDLTNPLPGVLNQLLQDDGYNNGVNYVTVDITADNGNGAVISGSTHLITYDVNDNLEPRYKNSERLTGIADKVTGDIWVISHFKDRFNAFKVTTAGVNPTPVISPTIVTNSPTDFTSSLGSIKVSPDRKHIAMTSYLVGNDIGTYMGYVALFDFDAATGVITNEQMLIEDVSAYSLEFSPDGSKLYASMQYVENEEAYYKIYQFDLEATNISASGTIVNQSKGTCGALQLAIDGKIYHLNPRFFALACIHNPNEQAQELNYQWNEVNFFGEELVSHFATGLPNYLQSYFDSLIAVRNTCLGEETIFTLEDLTDVLQVYWNLGDGTVVTGNTVQHTYMQPGSYLIGATVTDVMGNVRNFKTEVFIAEDVQVFPVEKVYGCDTTGDGLIDFIDEKSIIEQAIGNQQNVEAQFYDEAGNYLPTLEQLEAGTYTLQVFNKKNKTCAKSIQLDIEVGSVAQQIEIDNIYVCTTDKTGYATFSTQRILEQVEGKIDTEKFQLKLVRNNGDEIAYPFPESIQNLTRNYEKISLVVTEGVSSCSETYQFYLVVIAPPQLDEIENNIQCAENITGIQKFPTRQIAESISVKTEEKLSFYTTTGEDITEEMYAGYTIRQAFSEIIIVRLENKNDKNCFTERKFKLALKICKDKAALFFPQFFTPNQDGYNDKWQALPKIRPHISTIKIFDRYGKLLAKIPPNSSGWDGIYNGKLMPKSSYWFSTRLYGKYEIKGHFALLY</sequence>
<dbReference type="RefSeq" id="WP_221403697.1">
    <property type="nucleotide sequence ID" value="NZ_JACIFO010000004.1"/>
</dbReference>
<dbReference type="InterPro" id="IPR035986">
    <property type="entry name" value="PKD_dom_sf"/>
</dbReference>
<proteinExistence type="predicted"/>
<evidence type="ECO:0000313" key="3">
    <source>
        <dbReference type="EMBL" id="MBB4118927.1"/>
    </source>
</evidence>
<feature type="signal peptide" evidence="1">
    <location>
        <begin position="1"/>
        <end position="21"/>
    </location>
</feature>
<comment type="caution">
    <text evidence="3">The sequence shown here is derived from an EMBL/GenBank/DDBJ whole genome shotgun (WGS) entry which is preliminary data.</text>
</comment>
<evidence type="ECO:0000256" key="1">
    <source>
        <dbReference type="SAM" id="SignalP"/>
    </source>
</evidence>
<dbReference type="Pfam" id="PF18911">
    <property type="entry name" value="PKD_4"/>
    <property type="match status" value="1"/>
</dbReference>
<dbReference type="Pfam" id="PF13585">
    <property type="entry name" value="CHU_C"/>
    <property type="match status" value="1"/>
</dbReference>
<accession>A0A840EVP4</accession>
<protein>
    <submittedName>
        <fullName evidence="3">Gliding motility-associated-like protein</fullName>
    </submittedName>
</protein>
<dbReference type="SMART" id="SM00089">
    <property type="entry name" value="PKD"/>
    <property type="match status" value="1"/>
</dbReference>
<dbReference type="CDD" id="cd00146">
    <property type="entry name" value="PKD"/>
    <property type="match status" value="1"/>
</dbReference>
<dbReference type="SUPFAM" id="SSF63829">
    <property type="entry name" value="Calcium-dependent phosphotriesterase"/>
    <property type="match status" value="1"/>
</dbReference>
<keyword evidence="4" id="KW-1185">Reference proteome</keyword>
<dbReference type="EMBL" id="JACIFO010000004">
    <property type="protein sequence ID" value="MBB4118927.1"/>
    <property type="molecule type" value="Genomic_DNA"/>
</dbReference>
<dbReference type="Proteomes" id="UP000553034">
    <property type="component" value="Unassembled WGS sequence"/>
</dbReference>
<dbReference type="Gene3D" id="2.60.40.10">
    <property type="entry name" value="Immunoglobulins"/>
    <property type="match status" value="1"/>
</dbReference>
<dbReference type="PROSITE" id="PS50093">
    <property type="entry name" value="PKD"/>
    <property type="match status" value="1"/>
</dbReference>
<feature type="domain" description="PKD" evidence="2">
    <location>
        <begin position="453"/>
        <end position="498"/>
    </location>
</feature>
<name>A0A840EVP4_9FLAO</name>
<dbReference type="AlphaFoldDB" id="A0A840EVP4"/>
<dbReference type="InterPro" id="IPR022409">
    <property type="entry name" value="PKD/Chitinase_dom"/>
</dbReference>
<dbReference type="SUPFAM" id="SSF49299">
    <property type="entry name" value="PKD domain"/>
    <property type="match status" value="1"/>
</dbReference>
<reference evidence="3 4" key="1">
    <citation type="submission" date="2020-08" db="EMBL/GenBank/DDBJ databases">
        <title>Genomic Encyclopedia of Type Strains, Phase IV (KMG-IV): sequencing the most valuable type-strain genomes for metagenomic binning, comparative biology and taxonomic classification.</title>
        <authorList>
            <person name="Goeker M."/>
        </authorList>
    </citation>
    <scope>NUCLEOTIDE SEQUENCE [LARGE SCALE GENOMIC DNA]</scope>
    <source>
        <strain evidence="3 4">DSM 29568</strain>
    </source>
</reference>
<gene>
    <name evidence="3" type="ORF">GGR32_001218</name>
</gene>
<evidence type="ECO:0000313" key="4">
    <source>
        <dbReference type="Proteomes" id="UP000553034"/>
    </source>
</evidence>